<dbReference type="Gene3D" id="1.20.1640.10">
    <property type="entry name" value="Multidrug efflux transporter AcrB transmembrane domain"/>
    <property type="match status" value="2"/>
</dbReference>
<proteinExistence type="inferred from homology"/>
<dbReference type="HOGENOM" id="CLU_005108_1_1_11"/>
<evidence type="ECO:0000256" key="8">
    <source>
        <dbReference type="SAM" id="Phobius"/>
    </source>
</evidence>
<evidence type="ECO:0000256" key="1">
    <source>
        <dbReference type="ARBA" id="ARBA00004651"/>
    </source>
</evidence>
<dbReference type="SUPFAM" id="SSF82866">
    <property type="entry name" value="Multidrug efflux transporter AcrB transmembrane domain"/>
    <property type="match status" value="2"/>
</dbReference>
<dbReference type="Pfam" id="PF03176">
    <property type="entry name" value="MMPL"/>
    <property type="match status" value="2"/>
</dbReference>
<feature type="transmembrane region" description="Helical" evidence="8">
    <location>
        <begin position="180"/>
        <end position="200"/>
    </location>
</feature>
<dbReference type="Proteomes" id="UP000008703">
    <property type="component" value="Chromosome"/>
</dbReference>
<evidence type="ECO:0000259" key="9">
    <source>
        <dbReference type="PROSITE" id="PS50156"/>
    </source>
</evidence>
<evidence type="ECO:0000256" key="2">
    <source>
        <dbReference type="ARBA" id="ARBA00010157"/>
    </source>
</evidence>
<feature type="transmembrane region" description="Helical" evidence="8">
    <location>
        <begin position="272"/>
        <end position="298"/>
    </location>
</feature>
<feature type="transmembrane region" description="Helical" evidence="8">
    <location>
        <begin position="207"/>
        <end position="227"/>
    </location>
</feature>
<organism evidence="10 11">
    <name type="scientific">Streptomyces violaceusniger (strain Tu 4113)</name>
    <dbReference type="NCBI Taxonomy" id="653045"/>
    <lineage>
        <taxon>Bacteria</taxon>
        <taxon>Bacillati</taxon>
        <taxon>Actinomycetota</taxon>
        <taxon>Actinomycetes</taxon>
        <taxon>Kitasatosporales</taxon>
        <taxon>Streptomycetaceae</taxon>
        <taxon>Streptomyces</taxon>
        <taxon>Streptomyces violaceusniger group</taxon>
    </lineage>
</organism>
<name>G2P0C0_STRV4</name>
<feature type="transmembrane region" description="Helical" evidence="8">
    <location>
        <begin position="670"/>
        <end position="698"/>
    </location>
</feature>
<dbReference type="AlphaFoldDB" id="G2P0C0"/>
<dbReference type="EMBL" id="CP002994">
    <property type="protein sequence ID" value="AEM80878.1"/>
    <property type="molecule type" value="Genomic_DNA"/>
</dbReference>
<dbReference type="PANTHER" id="PTHR33406">
    <property type="entry name" value="MEMBRANE PROTEIN MJ1562-RELATED"/>
    <property type="match status" value="1"/>
</dbReference>
<dbReference type="InterPro" id="IPR000731">
    <property type="entry name" value="SSD"/>
</dbReference>
<evidence type="ECO:0000313" key="11">
    <source>
        <dbReference type="Proteomes" id="UP000008703"/>
    </source>
</evidence>
<comment type="subcellular location">
    <subcellularLocation>
        <location evidence="1">Cell membrane</location>
        <topology evidence="1">Multi-pass membrane protein</topology>
    </subcellularLocation>
</comment>
<feature type="domain" description="SSD" evidence="9">
    <location>
        <begin position="197"/>
        <end position="329"/>
    </location>
</feature>
<dbReference type="PANTHER" id="PTHR33406:SF11">
    <property type="entry name" value="MEMBRANE PROTEIN SCO6666-RELATED"/>
    <property type="match status" value="1"/>
</dbReference>
<keyword evidence="5 8" id="KW-1133">Transmembrane helix</keyword>
<comment type="similarity">
    <text evidence="2">Belongs to the resistance-nodulation-cell division (RND) (TC 2.A.6) family. MmpL subfamily.</text>
</comment>
<evidence type="ECO:0000256" key="3">
    <source>
        <dbReference type="ARBA" id="ARBA00022475"/>
    </source>
</evidence>
<feature type="transmembrane region" description="Helical" evidence="8">
    <location>
        <begin position="374"/>
        <end position="394"/>
    </location>
</feature>
<keyword evidence="11" id="KW-1185">Reference proteome</keyword>
<dbReference type="InterPro" id="IPR004869">
    <property type="entry name" value="MMPL_dom"/>
</dbReference>
<dbReference type="KEGG" id="svl:Strvi_1118"/>
<evidence type="ECO:0000256" key="6">
    <source>
        <dbReference type="ARBA" id="ARBA00023136"/>
    </source>
</evidence>
<evidence type="ECO:0000256" key="5">
    <source>
        <dbReference type="ARBA" id="ARBA00022989"/>
    </source>
</evidence>
<feature type="transmembrane region" description="Helical" evidence="8">
    <location>
        <begin position="530"/>
        <end position="549"/>
    </location>
</feature>
<feature type="transmembrane region" description="Helical" evidence="8">
    <location>
        <begin position="304"/>
        <end position="331"/>
    </location>
</feature>
<evidence type="ECO:0000256" key="7">
    <source>
        <dbReference type="SAM" id="MobiDB-lite"/>
    </source>
</evidence>
<reference evidence="10" key="1">
    <citation type="submission" date="2011-08" db="EMBL/GenBank/DDBJ databases">
        <title>Complete sequence of chromosome of Streptomyces violaceusniger Tu 4113.</title>
        <authorList>
            <consortium name="US DOE Joint Genome Institute"/>
            <person name="Lucas S."/>
            <person name="Han J."/>
            <person name="Lapidus A."/>
            <person name="Cheng J.-F."/>
            <person name="Goodwin L."/>
            <person name="Pitluck S."/>
            <person name="Peters L."/>
            <person name="Ivanova N."/>
            <person name="Daligault H."/>
            <person name="Detter J.C."/>
            <person name="Han C."/>
            <person name="Tapia R."/>
            <person name="Land M."/>
            <person name="Hauser L."/>
            <person name="Kyrpides N."/>
            <person name="Ivanova N."/>
            <person name="Pagani I."/>
            <person name="Hagen A."/>
            <person name="Katz L."/>
            <person name="Fiedler H.-P."/>
            <person name="Keasling J."/>
            <person name="Fortman J."/>
            <person name="Woyke T."/>
        </authorList>
    </citation>
    <scope>NUCLEOTIDE SEQUENCE [LARGE SCALE GENOMIC DNA]</scope>
    <source>
        <strain evidence="10">Tu 4113</strain>
    </source>
</reference>
<evidence type="ECO:0000256" key="4">
    <source>
        <dbReference type="ARBA" id="ARBA00022692"/>
    </source>
</evidence>
<protein>
    <submittedName>
        <fullName evidence="10">MMPL domain protein</fullName>
    </submittedName>
</protein>
<dbReference type="GO" id="GO:0005886">
    <property type="term" value="C:plasma membrane"/>
    <property type="evidence" value="ECO:0007669"/>
    <property type="project" value="UniProtKB-SubCell"/>
</dbReference>
<evidence type="ECO:0000313" key="10">
    <source>
        <dbReference type="EMBL" id="AEM80878.1"/>
    </source>
</evidence>
<keyword evidence="4 8" id="KW-0812">Transmembrane</keyword>
<dbReference type="PROSITE" id="PS50156">
    <property type="entry name" value="SSD"/>
    <property type="match status" value="1"/>
</dbReference>
<dbReference type="eggNOG" id="COG2409">
    <property type="taxonomic scope" value="Bacteria"/>
</dbReference>
<keyword evidence="6 8" id="KW-0472">Membrane</keyword>
<feature type="transmembrane region" description="Helical" evidence="8">
    <location>
        <begin position="594"/>
        <end position="613"/>
    </location>
</feature>
<feature type="transmembrane region" description="Helical" evidence="8">
    <location>
        <begin position="645"/>
        <end position="664"/>
    </location>
</feature>
<dbReference type="InterPro" id="IPR050545">
    <property type="entry name" value="Mycobact_MmpL"/>
</dbReference>
<dbReference type="RefSeq" id="WP_014054390.1">
    <property type="nucleotide sequence ID" value="NC_015957.1"/>
</dbReference>
<feature type="compositionally biased region" description="Basic and acidic residues" evidence="7">
    <location>
        <begin position="736"/>
        <end position="747"/>
    </location>
</feature>
<keyword evidence="3" id="KW-1003">Cell membrane</keyword>
<sequence>MATFLYKLGRFAFRRRGFVALIWVALLAVAGVGAATASPPANDSFSIPGTEAQKAFDLLEQRFPGGNADGATARVVFRAPSGEKMTDPDNKAVVTKTVADLKASSPQVASVADPYQARAVSKDGSTAYILTSYKVNSMELKDPAKDGLKEAGEKAEKSGLKVQIGGDALQEMPETGSTEIIGIAISAVVLAITFGSLVAAGLPLLTALIGVGIGIASITALATTLGLSTTTSTLAMMIGLAVGIDYALFIVSRYRAELAEGRDREEAAGRAVGTAGSAVVFAGLTVVIALVGLAVVNIPMLTKMGFAAAGTVVIAVLIAISLIPAVLGFAGKRVFGRKARRRLEERLAAGPDASAEEKPNMGTRWARFVLRRPLMVLLVAVLGLGAAAVPAVSLELGLPDDGSQPVSSQKRQAYDAISDGFGPGYNGPLMVVVDAKGSDDAKGAAEQVRKTITRLDGVAGVSPATFNKAGDTATLTVISKYKPSSIDTENLVGDIRDEASGFKADTGAEVLVTGQTGMNIDISQKLNDALVPYLVLVVGLAFLLLMVVFRSVLVPLKAALGFLLSVVAALGAVVAVFQWGWLADLFGVEETGPIMSMMPIFMIGVVFGLAMDYEVFLVTRMREAYVHGERPGQAVVTGFRHGARVVTAAAVIMISVFAGFIGSSESMIKMIGFGLATAVLFDAFVVRMAIVPAVLALLGKAAWWLPRWLDRALPNVDVEGEGLRKQLEAPPVAQQRDSDPDAELTRV</sequence>
<feature type="transmembrane region" description="Helical" evidence="8">
    <location>
        <begin position="561"/>
        <end position="582"/>
    </location>
</feature>
<feature type="region of interest" description="Disordered" evidence="7">
    <location>
        <begin position="727"/>
        <end position="747"/>
    </location>
</feature>
<gene>
    <name evidence="10" type="ORF">Strvi_1118</name>
</gene>
<feature type="transmembrane region" description="Helical" evidence="8">
    <location>
        <begin position="233"/>
        <end position="251"/>
    </location>
</feature>
<accession>G2P0C0</accession>